<gene>
    <name evidence="3" type="ORF">RDB_LOCUS139071</name>
</gene>
<dbReference type="AlphaFoldDB" id="A0A8H3E3Q4"/>
<keyword evidence="1" id="KW-0175">Coiled coil</keyword>
<name>A0A8H3E3Q4_9AGAM</name>
<comment type="caution">
    <text evidence="3">The sequence shown here is derived from an EMBL/GenBank/DDBJ whole genome shotgun (WGS) entry which is preliminary data.</text>
</comment>
<dbReference type="InterPro" id="IPR036047">
    <property type="entry name" value="F-box-like_dom_sf"/>
</dbReference>
<dbReference type="Proteomes" id="UP000663827">
    <property type="component" value="Unassembled WGS sequence"/>
</dbReference>
<dbReference type="InterPro" id="IPR032675">
    <property type="entry name" value="LRR_dom_sf"/>
</dbReference>
<evidence type="ECO:0000259" key="2">
    <source>
        <dbReference type="PROSITE" id="PS50181"/>
    </source>
</evidence>
<dbReference type="SUPFAM" id="SSF81383">
    <property type="entry name" value="F-box domain"/>
    <property type="match status" value="1"/>
</dbReference>
<reference evidence="3" key="1">
    <citation type="submission" date="2021-01" db="EMBL/GenBank/DDBJ databases">
        <authorList>
            <person name="Kaushik A."/>
        </authorList>
    </citation>
    <scope>NUCLEOTIDE SEQUENCE</scope>
    <source>
        <strain evidence="3">AG5</strain>
    </source>
</reference>
<organism evidence="3 4">
    <name type="scientific">Rhizoctonia solani</name>
    <dbReference type="NCBI Taxonomy" id="456999"/>
    <lineage>
        <taxon>Eukaryota</taxon>
        <taxon>Fungi</taxon>
        <taxon>Dikarya</taxon>
        <taxon>Basidiomycota</taxon>
        <taxon>Agaricomycotina</taxon>
        <taxon>Agaricomycetes</taxon>
        <taxon>Cantharellales</taxon>
        <taxon>Ceratobasidiaceae</taxon>
        <taxon>Rhizoctonia</taxon>
    </lineage>
</organism>
<dbReference type="InterPro" id="IPR001810">
    <property type="entry name" value="F-box_dom"/>
</dbReference>
<feature type="domain" description="F-box" evidence="2">
    <location>
        <begin position="80"/>
        <end position="130"/>
    </location>
</feature>
<dbReference type="PROSITE" id="PS50181">
    <property type="entry name" value="FBOX"/>
    <property type="match status" value="1"/>
</dbReference>
<evidence type="ECO:0000313" key="3">
    <source>
        <dbReference type="EMBL" id="CAE7201404.1"/>
    </source>
</evidence>
<dbReference type="EMBL" id="CAJNJQ010003583">
    <property type="protein sequence ID" value="CAE7201404.1"/>
    <property type="molecule type" value="Genomic_DNA"/>
</dbReference>
<sequence length="543" mass="59831">MSILLPAQFDFNNLPDATTRASMGSSIKQSESTIDAMSEKINMLEIALAKLIAETKSQVNALADQKLTLEKGVASAKGYLAPVRKLPADILSDIFMMLLENDPLAPWTLSAVNRQWRTTALTTPRLWSRIRIQPPAMPSGNALRLWVERSGDSCPLDIEITLAPPANWQPSTTISRADREAQRDEVQWGHVVMFHLGSQVHRWRRFVYRAERLFMFLGALNVTFGNGNAPMLEEFVVDCGDVGHHHVSPDPWCYFPTSTNCKVPQMRTLDLRNVPFTWNSPMLRGLHKLYLADQSHPVASTTRLSMDRLLTVLSNNPDLETLSIELRCGPAVLPPRDLVLHKLKSLTIAGGDAQSLEFLDHLTLPALENLSVRLSVPEPIDDTLQALLGRSGNPHIRRFACHPAYADEFPSRAVAALPTITHLEMLEMMPRDVLVQLTPHPHSDSAGPAVVPGVPHSSSVLCPVLESVIIKGCPSLAQALPELVQFILHRNPNELGSSGGKSTSGLPPLKSVVITDCGMPLESDIREWITARVPHVVLDPSLP</sequence>
<proteinExistence type="predicted"/>
<dbReference type="SUPFAM" id="SSF52047">
    <property type="entry name" value="RNI-like"/>
    <property type="match status" value="1"/>
</dbReference>
<dbReference type="Gene3D" id="1.20.1280.50">
    <property type="match status" value="1"/>
</dbReference>
<feature type="coiled-coil region" evidence="1">
    <location>
        <begin position="27"/>
        <end position="54"/>
    </location>
</feature>
<accession>A0A8H3E3Q4</accession>
<evidence type="ECO:0000256" key="1">
    <source>
        <dbReference type="SAM" id="Coils"/>
    </source>
</evidence>
<dbReference type="Gene3D" id="3.80.10.10">
    <property type="entry name" value="Ribonuclease Inhibitor"/>
    <property type="match status" value="1"/>
</dbReference>
<evidence type="ECO:0000313" key="4">
    <source>
        <dbReference type="Proteomes" id="UP000663827"/>
    </source>
</evidence>
<protein>
    <recommendedName>
        <fullName evidence="2">F-box domain-containing protein</fullName>
    </recommendedName>
</protein>